<dbReference type="InterPro" id="IPR007393">
    <property type="entry name" value="YlxR_dom"/>
</dbReference>
<dbReference type="Gene3D" id="3.30.1230.10">
    <property type="entry name" value="YlxR-like"/>
    <property type="match status" value="1"/>
</dbReference>
<dbReference type="PANTHER" id="PTHR34215:SF1">
    <property type="entry name" value="YLXR DOMAIN-CONTAINING PROTEIN"/>
    <property type="match status" value="1"/>
</dbReference>
<dbReference type="InterPro" id="IPR035931">
    <property type="entry name" value="YlxR-like_sf"/>
</dbReference>
<dbReference type="PANTHER" id="PTHR34215">
    <property type="entry name" value="BLL0784 PROTEIN"/>
    <property type="match status" value="1"/>
</dbReference>
<evidence type="ECO:0000313" key="2">
    <source>
        <dbReference type="EMBL" id="TQN47253.1"/>
    </source>
</evidence>
<comment type="caution">
    <text evidence="2">The sequence shown here is derived from an EMBL/GenBank/DDBJ whole genome shotgun (WGS) entry which is preliminary data.</text>
</comment>
<dbReference type="Proteomes" id="UP000320085">
    <property type="component" value="Unassembled WGS sequence"/>
</dbReference>
<evidence type="ECO:0000313" key="3">
    <source>
        <dbReference type="Proteomes" id="UP000320085"/>
    </source>
</evidence>
<gene>
    <name evidence="2" type="ORF">FHX52_0346</name>
</gene>
<proteinExistence type="predicted"/>
<dbReference type="EMBL" id="VFQF01000001">
    <property type="protein sequence ID" value="TQN47253.1"/>
    <property type="molecule type" value="Genomic_DNA"/>
</dbReference>
<reference evidence="2 3" key="1">
    <citation type="submission" date="2019-06" db="EMBL/GenBank/DDBJ databases">
        <title>Sequencing the genomes of 1000 actinobacteria strains.</title>
        <authorList>
            <person name="Klenk H.-P."/>
        </authorList>
    </citation>
    <scope>NUCLEOTIDE SEQUENCE [LARGE SCALE GENOMIC DNA]</scope>
    <source>
        <strain evidence="2 3">DSM 21776</strain>
    </source>
</reference>
<dbReference type="AlphaFoldDB" id="A0A543PT43"/>
<sequence length="125" mass="13448">MADRTGLRAEPSRTCVGCRGTDSWSALLRVVAATDRDAGDSSPVVLCPDPRHRMPGRGAWLHPVPGCFEMAVRRKAFGRALRLQAAVDVSAVAQHLDIQHAQQNGVCPAVGRHQSEISQRTNKAG</sequence>
<dbReference type="SUPFAM" id="SSF64376">
    <property type="entry name" value="YlxR-like"/>
    <property type="match status" value="1"/>
</dbReference>
<protein>
    <recommendedName>
        <fullName evidence="1">YlxR domain-containing protein</fullName>
    </recommendedName>
</protein>
<evidence type="ECO:0000259" key="1">
    <source>
        <dbReference type="Pfam" id="PF04296"/>
    </source>
</evidence>
<dbReference type="OrthoDB" id="5244965at2"/>
<accession>A0A543PT43</accession>
<dbReference type="Pfam" id="PF04296">
    <property type="entry name" value="YlxR"/>
    <property type="match status" value="1"/>
</dbReference>
<organism evidence="2 3">
    <name type="scientific">Humibacillus xanthopallidus</name>
    <dbReference type="NCBI Taxonomy" id="412689"/>
    <lineage>
        <taxon>Bacteria</taxon>
        <taxon>Bacillati</taxon>
        <taxon>Actinomycetota</taxon>
        <taxon>Actinomycetes</taxon>
        <taxon>Micrococcales</taxon>
        <taxon>Intrasporangiaceae</taxon>
        <taxon>Humibacillus</taxon>
    </lineage>
</organism>
<feature type="domain" description="YlxR" evidence="1">
    <location>
        <begin position="13"/>
        <end position="94"/>
    </location>
</feature>
<name>A0A543PT43_9MICO</name>
<dbReference type="InterPro" id="IPR037465">
    <property type="entry name" value="YlxR"/>
</dbReference>